<dbReference type="InterPro" id="IPR009091">
    <property type="entry name" value="RCC1/BLIP-II"/>
</dbReference>
<name>A0A0R2RH91_9BACT</name>
<dbReference type="SUPFAM" id="SSF50985">
    <property type="entry name" value="RCC1/BLIP-II"/>
    <property type="match status" value="1"/>
</dbReference>
<dbReference type="AlphaFoldDB" id="A0A0R2RH91"/>
<feature type="domain" description="RCC1-like" evidence="3">
    <location>
        <begin position="17"/>
        <end position="292"/>
    </location>
</feature>
<evidence type="ECO:0000256" key="1">
    <source>
        <dbReference type="ARBA" id="ARBA00022658"/>
    </source>
</evidence>
<dbReference type="PROSITE" id="PS50012">
    <property type="entry name" value="RCC1_3"/>
    <property type="match status" value="5"/>
</dbReference>
<sequence length="585" mass="60016">MDSPVNWARAVQGIPANVEVEDLAAGGTHSLILANGEVYAAGSDRYGQLGQGGTNRVNRSSFTNVFGSPSNPVIAVSAGGNHSLMVTASGNVFACGDNFYGQLGQPATNAMSGTWIEVNFPGRTNAIISVAAGADHNLAVDEDGGVWVWGRNNYGQLGKGNRSVAERIPSKLDGVTARSVAAGFSHSLILETSGTVLGFGRSNVGQAGQDTSYVMTPTPIEGLVGIESIAAGTDSSFAIDGEGQLRGWGYNAYGELGLGYASPSSSPGVYGPTPSAIATRVFNGAGGGYSSLAVGAQGVIFGGRNDVGQSGNGPDPGLVVGDYYYEAGDLTLNNLTMDLAGTTETLYDQIFVGNGAVTLNGILNLMFVGTYTGPVYGTPQTFDLIWAKGGIVLETGYQLAFNQAGYLVESAVVDKSVEGVSGKVLQATVRAVVTAADLAKAVDLASPSLDQVQSDSYSSGAPVDNTPLYGVSSYSAVSVSPVVEMIYSYSRPTGGGTSGTEYFVGGETYRETYRVEYTASLDSELVDWNPAVVTGTTITPLGGGYERATLRISSSGGAGFLRLQVETETPQATGINAGVGSATSN</sequence>
<dbReference type="Gene3D" id="2.130.10.30">
    <property type="entry name" value="Regulator of chromosome condensation 1/beta-lactamase-inhibitor protein II"/>
    <property type="match status" value="2"/>
</dbReference>
<dbReference type="PANTHER" id="PTHR45982">
    <property type="entry name" value="REGULATOR OF CHROMOSOME CONDENSATION"/>
    <property type="match status" value="1"/>
</dbReference>
<gene>
    <name evidence="4" type="ORF">ABR82_05525</name>
</gene>
<reference evidence="4 5" key="1">
    <citation type="submission" date="2015-10" db="EMBL/GenBank/DDBJ databases">
        <title>Metagenome-Assembled Genomes uncover a global brackish microbiome.</title>
        <authorList>
            <person name="Hugerth L.W."/>
            <person name="Larsson J."/>
            <person name="Alneberg J."/>
            <person name="Lindh M.V."/>
            <person name="Legrand C."/>
            <person name="Pinhassi J."/>
            <person name="Andersson A.F."/>
        </authorList>
    </citation>
    <scope>NUCLEOTIDE SEQUENCE [LARGE SCALE GENOMIC DNA]</scope>
    <source>
        <strain evidence="4">BACL18 MAG-120507-bin52</strain>
    </source>
</reference>
<evidence type="ECO:0000313" key="4">
    <source>
        <dbReference type="EMBL" id="KRO61982.1"/>
    </source>
</evidence>
<dbReference type="Pfam" id="PF25390">
    <property type="entry name" value="WD40_RLD"/>
    <property type="match status" value="1"/>
</dbReference>
<dbReference type="InterPro" id="IPR000408">
    <property type="entry name" value="Reg_chr_condens"/>
</dbReference>
<dbReference type="EMBL" id="LIBO01000161">
    <property type="protein sequence ID" value="KRO61982.1"/>
    <property type="molecule type" value="Genomic_DNA"/>
</dbReference>
<dbReference type="PROSITE" id="PS00626">
    <property type="entry name" value="RCC1_2"/>
    <property type="match status" value="1"/>
</dbReference>
<evidence type="ECO:0000256" key="2">
    <source>
        <dbReference type="ARBA" id="ARBA00022737"/>
    </source>
</evidence>
<keyword evidence="1" id="KW-0344">Guanine-nucleotide releasing factor</keyword>
<organism evidence="4 5">
    <name type="scientific">Verrucomicrobia subdivision 6 bacterium BACL9 MAG-120507-bin52</name>
    <dbReference type="NCBI Taxonomy" id="1655590"/>
    <lineage>
        <taxon>Bacteria</taxon>
        <taxon>Pseudomonadati</taxon>
        <taxon>Verrucomicrobiota</taxon>
        <taxon>Verrucomicrobiia</taxon>
        <taxon>Verrucomicrobiales</taxon>
        <taxon>Verrucomicrobia subdivision 6</taxon>
    </lineage>
</organism>
<dbReference type="PANTHER" id="PTHR45982:SF1">
    <property type="entry name" value="REGULATOR OF CHROMOSOME CONDENSATION"/>
    <property type="match status" value="1"/>
</dbReference>
<dbReference type="GO" id="GO:0005737">
    <property type="term" value="C:cytoplasm"/>
    <property type="evidence" value="ECO:0007669"/>
    <property type="project" value="TreeGrafter"/>
</dbReference>
<dbReference type="InterPro" id="IPR058923">
    <property type="entry name" value="RCC1-like_dom"/>
</dbReference>
<proteinExistence type="predicted"/>
<keyword evidence="2" id="KW-0677">Repeat</keyword>
<dbReference type="InterPro" id="IPR051553">
    <property type="entry name" value="Ran_GTPase-activating"/>
</dbReference>
<accession>A0A0R2RH91</accession>
<dbReference type="PRINTS" id="PR00633">
    <property type="entry name" value="RCCNDNSATION"/>
</dbReference>
<evidence type="ECO:0000313" key="5">
    <source>
        <dbReference type="Proteomes" id="UP000051269"/>
    </source>
</evidence>
<dbReference type="Proteomes" id="UP000051269">
    <property type="component" value="Unassembled WGS sequence"/>
</dbReference>
<dbReference type="GO" id="GO:0005085">
    <property type="term" value="F:guanyl-nucleotide exchange factor activity"/>
    <property type="evidence" value="ECO:0007669"/>
    <property type="project" value="TreeGrafter"/>
</dbReference>
<comment type="caution">
    <text evidence="4">The sequence shown here is derived from an EMBL/GenBank/DDBJ whole genome shotgun (WGS) entry which is preliminary data.</text>
</comment>
<protein>
    <recommendedName>
        <fullName evidence="3">RCC1-like domain-containing protein</fullName>
    </recommendedName>
</protein>
<evidence type="ECO:0000259" key="3">
    <source>
        <dbReference type="Pfam" id="PF25390"/>
    </source>
</evidence>